<dbReference type="RefSeq" id="WP_044105594.1">
    <property type="nucleotide sequence ID" value="NZ_CP050223.1"/>
</dbReference>
<reference evidence="3 6" key="2">
    <citation type="submission" date="2019-06" db="EMBL/GenBank/DDBJ databases">
        <title>Whole geneome sequnce of Mycobacteroides chelonae M77 isolated from bovine milk from Meghalaya, India.</title>
        <authorList>
            <person name="Vise E."/>
            <person name="Das S."/>
            <person name="Garg A."/>
            <person name="Ghatak S."/>
            <person name="Shakuntala I."/>
            <person name="Milton A.A.P."/>
            <person name="Karam A."/>
            <person name="Sanjukta R."/>
            <person name="Puro K."/>
            <person name="Sen A."/>
        </authorList>
    </citation>
    <scope>NUCLEOTIDE SEQUENCE [LARGE SCALE GENOMIC DNA]</scope>
    <source>
        <strain evidence="3 6">M77</strain>
    </source>
</reference>
<sequence>MGSGYCVAQHPELFSADADGTAVPRAAGVLNEDQVAKADEAAHLCPASAIELVRSD</sequence>
<dbReference type="SUPFAM" id="SSF54862">
    <property type="entry name" value="4Fe-4S ferredoxins"/>
    <property type="match status" value="1"/>
</dbReference>
<dbReference type="EMBL" id="MLIQ01000013">
    <property type="protein sequence ID" value="OHU58534.1"/>
    <property type="molecule type" value="Genomic_DNA"/>
</dbReference>
<dbReference type="EMBL" id="CP041150">
    <property type="protein sequence ID" value="QDF73679.1"/>
    <property type="molecule type" value="Genomic_DNA"/>
</dbReference>
<evidence type="ECO:0000313" key="2">
    <source>
        <dbReference type="EMBL" id="OHU80690.1"/>
    </source>
</evidence>
<dbReference type="AlphaFoldDB" id="A0A1S1KW81"/>
<organism evidence="1 5">
    <name type="scientific">Mycobacteroides chelonae</name>
    <name type="common">Mycobacterium chelonae</name>
    <dbReference type="NCBI Taxonomy" id="1774"/>
    <lineage>
        <taxon>Bacteria</taxon>
        <taxon>Bacillati</taxon>
        <taxon>Actinomycetota</taxon>
        <taxon>Actinomycetes</taxon>
        <taxon>Mycobacteriales</taxon>
        <taxon>Mycobacteriaceae</taxon>
        <taxon>Mycobacteroides</taxon>
    </lineage>
</organism>
<dbReference type="Proteomes" id="UP000317728">
    <property type="component" value="Chromosome"/>
</dbReference>
<accession>A0A1S1KW81</accession>
<reference evidence="4 5" key="1">
    <citation type="submission" date="2016-10" db="EMBL/GenBank/DDBJ databases">
        <title>Evaluation of Human, Veterinary and Environmental Mycobacterium chelonae Isolates by Core Genome Phylogenomic Analysis, Targeted Gene Comparison, and Anti-microbial Susceptibility Patterns: A Tale of Mistaken Identities.</title>
        <authorList>
            <person name="Fogelson S.B."/>
            <person name="Camus A.C."/>
            <person name="Lorenz W."/>
            <person name="Vasireddy R."/>
            <person name="Vasireddy S."/>
            <person name="Smith T."/>
            <person name="Brown-Elliott B.A."/>
            <person name="Wallace R.J.Jr."/>
            <person name="Hasan N.A."/>
            <person name="Reischl U."/>
            <person name="Sanchez S."/>
        </authorList>
    </citation>
    <scope>NUCLEOTIDE SEQUENCE [LARGE SCALE GENOMIC DNA]</scope>
    <source>
        <strain evidence="1 5">15515</strain>
        <strain evidence="2 4">15518</strain>
    </source>
</reference>
<dbReference type="Proteomes" id="UP000179441">
    <property type="component" value="Unassembled WGS sequence"/>
</dbReference>
<protein>
    <submittedName>
        <fullName evidence="1">Ferredoxin</fullName>
    </submittedName>
</protein>
<evidence type="ECO:0000313" key="3">
    <source>
        <dbReference type="EMBL" id="QDF73679.1"/>
    </source>
</evidence>
<name>A0A1S1KW81_MYCCH</name>
<evidence type="ECO:0000313" key="6">
    <source>
        <dbReference type="Proteomes" id="UP000317728"/>
    </source>
</evidence>
<gene>
    <name evidence="1" type="ORF">BKG82_12395</name>
    <name evidence="2" type="ORF">BKG84_11805</name>
    <name evidence="3" type="ORF">FJK96_25440</name>
</gene>
<evidence type="ECO:0000313" key="4">
    <source>
        <dbReference type="Proteomes" id="UP000179441"/>
    </source>
</evidence>
<dbReference type="Pfam" id="PF13459">
    <property type="entry name" value="Fer4_15"/>
    <property type="match status" value="1"/>
</dbReference>
<evidence type="ECO:0000313" key="5">
    <source>
        <dbReference type="Proteomes" id="UP000180043"/>
    </source>
</evidence>
<proteinExistence type="predicted"/>
<evidence type="ECO:0000313" key="1">
    <source>
        <dbReference type="EMBL" id="OHU58534.1"/>
    </source>
</evidence>
<dbReference type="Gene3D" id="3.30.70.20">
    <property type="match status" value="1"/>
</dbReference>
<dbReference type="Proteomes" id="UP000180043">
    <property type="component" value="Unassembled WGS sequence"/>
</dbReference>
<keyword evidence="4" id="KW-1185">Reference proteome</keyword>
<dbReference type="EMBL" id="MLIS01000001">
    <property type="protein sequence ID" value="OHU80690.1"/>
    <property type="molecule type" value="Genomic_DNA"/>
</dbReference>